<dbReference type="EMBL" id="CP036433">
    <property type="protein sequence ID" value="QDU94709.1"/>
    <property type="molecule type" value="Genomic_DNA"/>
</dbReference>
<dbReference type="InterPro" id="IPR000983">
    <property type="entry name" value="Bac_GSPG_pilin"/>
</dbReference>
<dbReference type="InterPro" id="IPR027558">
    <property type="entry name" value="Pre_pil_HX9DG_C"/>
</dbReference>
<dbReference type="Pfam" id="PF07963">
    <property type="entry name" value="N_methyl"/>
    <property type="match status" value="1"/>
</dbReference>
<dbReference type="PANTHER" id="PTHR30093">
    <property type="entry name" value="GENERAL SECRETION PATHWAY PROTEIN G"/>
    <property type="match status" value="1"/>
</dbReference>
<dbReference type="KEGG" id="lcre:Pla8534_25150"/>
<dbReference type="Proteomes" id="UP000317648">
    <property type="component" value="Chromosome"/>
</dbReference>
<dbReference type="PANTHER" id="PTHR30093:SF2">
    <property type="entry name" value="TYPE II SECRETION SYSTEM PROTEIN H"/>
    <property type="match status" value="1"/>
</dbReference>
<dbReference type="InterPro" id="IPR045584">
    <property type="entry name" value="Pilin-like"/>
</dbReference>
<name>A0A518DS96_9BACT</name>
<evidence type="ECO:0000259" key="3">
    <source>
        <dbReference type="Pfam" id="PF07596"/>
    </source>
</evidence>
<dbReference type="Pfam" id="PF07596">
    <property type="entry name" value="SBP_bac_10"/>
    <property type="match status" value="1"/>
</dbReference>
<dbReference type="GO" id="GO:0015627">
    <property type="term" value="C:type II protein secretion system complex"/>
    <property type="evidence" value="ECO:0007669"/>
    <property type="project" value="InterPro"/>
</dbReference>
<evidence type="ECO:0000256" key="1">
    <source>
        <dbReference type="ARBA" id="ARBA00022481"/>
    </source>
</evidence>
<keyword evidence="1" id="KW-0488">Methylation</keyword>
<dbReference type="SUPFAM" id="SSF54523">
    <property type="entry name" value="Pili subunits"/>
    <property type="match status" value="1"/>
</dbReference>
<keyword evidence="2" id="KW-0472">Membrane</keyword>
<dbReference type="OrthoDB" id="255848at2"/>
<dbReference type="RefSeq" id="WP_145059434.1">
    <property type="nucleotide sequence ID" value="NZ_CP036433.1"/>
</dbReference>
<evidence type="ECO:0000256" key="2">
    <source>
        <dbReference type="SAM" id="Phobius"/>
    </source>
</evidence>
<sequence>MSLSRRRRAGYTLLELAIVISIIMVLVGLLLPAVQMAREASRRSNCSNNLVQIGVALQTYQLAHRWLPPGVSDAVGPIRSQAQGLHHNWISQMLPQIEESNNYGAINFSKSVYATENAPVRALRIDVLRCNSDRKQGPFSNYAGVQHYREAPIDENNQGVFFLNSRLQDRDVLDGLSTTLFVGEKLIQDGDLGWMSGTRATLRNTGVPINSANPLADLQNAPPQLQSSSVPGSPLYVGGFSSNHPGGAQFAFGDGSTHFLSENMNLRVYTQLAHRADGMLLDETSW</sequence>
<keyword evidence="2" id="KW-0812">Transmembrane</keyword>
<proteinExistence type="predicted"/>
<feature type="transmembrane region" description="Helical" evidence="2">
    <location>
        <begin position="12"/>
        <end position="34"/>
    </location>
</feature>
<dbReference type="InterPro" id="IPR011453">
    <property type="entry name" value="DUF1559"/>
</dbReference>
<keyword evidence="2" id="KW-1133">Transmembrane helix</keyword>
<feature type="domain" description="DUF1559" evidence="3">
    <location>
        <begin position="35"/>
        <end position="265"/>
    </location>
</feature>
<dbReference type="PRINTS" id="PR00813">
    <property type="entry name" value="BCTERIALGSPG"/>
</dbReference>
<dbReference type="NCBIfam" id="TIGR04294">
    <property type="entry name" value="pre_pil_HX9DG"/>
    <property type="match status" value="1"/>
</dbReference>
<evidence type="ECO:0000313" key="5">
    <source>
        <dbReference type="Proteomes" id="UP000317648"/>
    </source>
</evidence>
<dbReference type="AlphaFoldDB" id="A0A518DS96"/>
<dbReference type="GO" id="GO:0015628">
    <property type="term" value="P:protein secretion by the type II secretion system"/>
    <property type="evidence" value="ECO:0007669"/>
    <property type="project" value="InterPro"/>
</dbReference>
<accession>A0A518DS96</accession>
<evidence type="ECO:0000313" key="4">
    <source>
        <dbReference type="EMBL" id="QDU94709.1"/>
    </source>
</evidence>
<dbReference type="Gene3D" id="3.30.700.10">
    <property type="entry name" value="Glycoprotein, Type 4 Pilin"/>
    <property type="match status" value="1"/>
</dbReference>
<dbReference type="InterPro" id="IPR012902">
    <property type="entry name" value="N_methyl_site"/>
</dbReference>
<protein>
    <recommendedName>
        <fullName evidence="3">DUF1559 domain-containing protein</fullName>
    </recommendedName>
</protein>
<dbReference type="PROSITE" id="PS00409">
    <property type="entry name" value="PROKAR_NTER_METHYL"/>
    <property type="match status" value="1"/>
</dbReference>
<gene>
    <name evidence="4" type="ORF">Pla8534_25150</name>
</gene>
<organism evidence="4 5">
    <name type="scientific">Lignipirellula cremea</name>
    <dbReference type="NCBI Taxonomy" id="2528010"/>
    <lineage>
        <taxon>Bacteria</taxon>
        <taxon>Pseudomonadati</taxon>
        <taxon>Planctomycetota</taxon>
        <taxon>Planctomycetia</taxon>
        <taxon>Pirellulales</taxon>
        <taxon>Pirellulaceae</taxon>
        <taxon>Lignipirellula</taxon>
    </lineage>
</organism>
<keyword evidence="5" id="KW-1185">Reference proteome</keyword>
<reference evidence="4 5" key="1">
    <citation type="submission" date="2019-02" db="EMBL/GenBank/DDBJ databases">
        <title>Deep-cultivation of Planctomycetes and their phenomic and genomic characterization uncovers novel biology.</title>
        <authorList>
            <person name="Wiegand S."/>
            <person name="Jogler M."/>
            <person name="Boedeker C."/>
            <person name="Pinto D."/>
            <person name="Vollmers J."/>
            <person name="Rivas-Marin E."/>
            <person name="Kohn T."/>
            <person name="Peeters S.H."/>
            <person name="Heuer A."/>
            <person name="Rast P."/>
            <person name="Oberbeckmann S."/>
            <person name="Bunk B."/>
            <person name="Jeske O."/>
            <person name="Meyerdierks A."/>
            <person name="Storesund J.E."/>
            <person name="Kallscheuer N."/>
            <person name="Luecker S."/>
            <person name="Lage O.M."/>
            <person name="Pohl T."/>
            <person name="Merkel B.J."/>
            <person name="Hornburger P."/>
            <person name="Mueller R.-W."/>
            <person name="Bruemmer F."/>
            <person name="Labrenz M."/>
            <person name="Spormann A.M."/>
            <person name="Op den Camp H."/>
            <person name="Overmann J."/>
            <person name="Amann R."/>
            <person name="Jetten M.S.M."/>
            <person name="Mascher T."/>
            <person name="Medema M.H."/>
            <person name="Devos D.P."/>
            <person name="Kaster A.-K."/>
            <person name="Ovreas L."/>
            <person name="Rohde M."/>
            <person name="Galperin M.Y."/>
            <person name="Jogler C."/>
        </authorList>
    </citation>
    <scope>NUCLEOTIDE SEQUENCE [LARGE SCALE GENOMIC DNA]</scope>
    <source>
        <strain evidence="4 5">Pla85_3_4</strain>
    </source>
</reference>